<dbReference type="SUPFAM" id="SSF54928">
    <property type="entry name" value="RNA-binding domain, RBD"/>
    <property type="match status" value="1"/>
</dbReference>
<dbReference type="Proteomes" id="UP000617628">
    <property type="component" value="Unassembled WGS sequence"/>
</dbReference>
<dbReference type="Gene3D" id="3.30.70.330">
    <property type="match status" value="1"/>
</dbReference>
<dbReference type="PROSITE" id="PS50102">
    <property type="entry name" value="RRM"/>
    <property type="match status" value="1"/>
</dbReference>
<dbReference type="AlphaFoldDB" id="A0A934RUW8"/>
<dbReference type="EMBL" id="JAENIL010000016">
    <property type="protein sequence ID" value="MBK1877277.1"/>
    <property type="molecule type" value="Genomic_DNA"/>
</dbReference>
<feature type="domain" description="RRM" evidence="3">
    <location>
        <begin position="1"/>
        <end position="79"/>
    </location>
</feature>
<dbReference type="InterPro" id="IPR048289">
    <property type="entry name" value="RRM2_NsCP33-like"/>
</dbReference>
<protein>
    <submittedName>
        <fullName evidence="4">RNA-binding protein</fullName>
    </submittedName>
</protein>
<dbReference type="RefSeq" id="WP_200355492.1">
    <property type="nucleotide sequence ID" value="NZ_JAENIL010000016.1"/>
</dbReference>
<dbReference type="CDD" id="cd21608">
    <property type="entry name" value="RRM2_NsCP33_like"/>
    <property type="match status" value="1"/>
</dbReference>
<accession>A0A934RUW8</accession>
<dbReference type="Pfam" id="PF00076">
    <property type="entry name" value="RRM_1"/>
    <property type="match status" value="1"/>
</dbReference>
<evidence type="ECO:0000313" key="5">
    <source>
        <dbReference type="Proteomes" id="UP000617628"/>
    </source>
</evidence>
<reference evidence="4" key="1">
    <citation type="submission" date="2021-01" db="EMBL/GenBank/DDBJ databases">
        <title>Modified the classification status of verrucomicrobia.</title>
        <authorList>
            <person name="Feng X."/>
        </authorList>
    </citation>
    <scope>NUCLEOTIDE SEQUENCE</scope>
    <source>
        <strain evidence="4">KCTC 13126</strain>
    </source>
</reference>
<feature type="compositionally biased region" description="Gly residues" evidence="2">
    <location>
        <begin position="88"/>
        <end position="97"/>
    </location>
</feature>
<name>A0A934RUW8_9BACT</name>
<sequence>MEIYVGNISFGLSEGDLQDAFEQFGVVSQLKIIMDRETGRSRGFGFVTMDNAEEGKAAVEGLNGQELDGRQLTVREATPRAPRSPRGGPRGGGGGFRGGDRPRGGGGGYRSDRPRGGGGGYRGGGDRRDRRGGGYQDGF</sequence>
<feature type="region of interest" description="Disordered" evidence="2">
    <location>
        <begin position="60"/>
        <end position="139"/>
    </location>
</feature>
<evidence type="ECO:0000313" key="4">
    <source>
        <dbReference type="EMBL" id="MBK1877277.1"/>
    </source>
</evidence>
<dbReference type="InterPro" id="IPR052462">
    <property type="entry name" value="SLIRP/GR-RBP-like"/>
</dbReference>
<dbReference type="InterPro" id="IPR000504">
    <property type="entry name" value="RRM_dom"/>
</dbReference>
<dbReference type="InterPro" id="IPR035979">
    <property type="entry name" value="RBD_domain_sf"/>
</dbReference>
<proteinExistence type="predicted"/>
<dbReference type="SMART" id="SM00360">
    <property type="entry name" value="RRM"/>
    <property type="match status" value="1"/>
</dbReference>
<evidence type="ECO:0000256" key="2">
    <source>
        <dbReference type="SAM" id="MobiDB-lite"/>
    </source>
</evidence>
<keyword evidence="1" id="KW-0694">RNA-binding</keyword>
<dbReference type="InterPro" id="IPR012677">
    <property type="entry name" value="Nucleotide-bd_a/b_plait_sf"/>
</dbReference>
<keyword evidence="5" id="KW-1185">Reference proteome</keyword>
<gene>
    <name evidence="4" type="ORF">JIN87_10380</name>
</gene>
<evidence type="ECO:0000256" key="1">
    <source>
        <dbReference type="ARBA" id="ARBA00022884"/>
    </source>
</evidence>
<dbReference type="GO" id="GO:0003723">
    <property type="term" value="F:RNA binding"/>
    <property type="evidence" value="ECO:0007669"/>
    <property type="project" value="UniProtKB-KW"/>
</dbReference>
<organism evidence="4 5">
    <name type="scientific">Pelagicoccus mobilis</name>
    <dbReference type="NCBI Taxonomy" id="415221"/>
    <lineage>
        <taxon>Bacteria</taxon>
        <taxon>Pseudomonadati</taxon>
        <taxon>Verrucomicrobiota</taxon>
        <taxon>Opitutia</taxon>
        <taxon>Puniceicoccales</taxon>
        <taxon>Pelagicoccaceae</taxon>
        <taxon>Pelagicoccus</taxon>
    </lineage>
</organism>
<evidence type="ECO:0000259" key="3">
    <source>
        <dbReference type="PROSITE" id="PS50102"/>
    </source>
</evidence>
<dbReference type="PANTHER" id="PTHR48027">
    <property type="entry name" value="HETEROGENEOUS NUCLEAR RIBONUCLEOPROTEIN 87F-RELATED"/>
    <property type="match status" value="1"/>
</dbReference>
<comment type="caution">
    <text evidence="4">The sequence shown here is derived from an EMBL/GenBank/DDBJ whole genome shotgun (WGS) entry which is preliminary data.</text>
</comment>